<organism evidence="3 4">
    <name type="scientific">Cutibacterium avidum</name>
    <dbReference type="NCBI Taxonomy" id="33010"/>
    <lineage>
        <taxon>Bacteria</taxon>
        <taxon>Bacillati</taxon>
        <taxon>Actinomycetota</taxon>
        <taxon>Actinomycetes</taxon>
        <taxon>Propionibacteriales</taxon>
        <taxon>Propionibacteriaceae</taxon>
        <taxon>Cutibacterium</taxon>
    </lineage>
</organism>
<dbReference type="AlphaFoldDB" id="A0A3E2DEW1"/>
<name>A0A3E2DEW1_9ACTN</name>
<dbReference type="InterPro" id="IPR012349">
    <property type="entry name" value="Split_barrel_FMN-bd"/>
</dbReference>
<dbReference type="PANTHER" id="PTHR30466:SF1">
    <property type="entry name" value="FMN REDUCTASE (NADH) RUTF"/>
    <property type="match status" value="1"/>
</dbReference>
<dbReference type="InterPro" id="IPR050268">
    <property type="entry name" value="NADH-dep_flavin_reductase"/>
</dbReference>
<protein>
    <submittedName>
        <fullName evidence="3">Flavin reductase</fullName>
    </submittedName>
</protein>
<dbReference type="Proteomes" id="UP000259211">
    <property type="component" value="Unassembled WGS sequence"/>
</dbReference>
<reference evidence="3 4" key="1">
    <citation type="submission" date="2017-07" db="EMBL/GenBank/DDBJ databases">
        <authorList>
            <person name="Sun Z.S."/>
            <person name="Albrecht U."/>
            <person name="Echele G."/>
            <person name="Lee C.C."/>
        </authorList>
    </citation>
    <scope>NUCLEOTIDE SEQUENCE [LARGE SCALE GENOMIC DNA]</scope>
    <source>
        <strain evidence="3 4">P16-029</strain>
    </source>
</reference>
<dbReference type="GO" id="GO:0010181">
    <property type="term" value="F:FMN binding"/>
    <property type="evidence" value="ECO:0007669"/>
    <property type="project" value="InterPro"/>
</dbReference>
<dbReference type="SUPFAM" id="SSF50475">
    <property type="entry name" value="FMN-binding split barrel"/>
    <property type="match status" value="1"/>
</dbReference>
<keyword evidence="1" id="KW-0560">Oxidoreductase</keyword>
<accession>A0A3E2DEW1</accession>
<dbReference type="GO" id="GO:0006208">
    <property type="term" value="P:pyrimidine nucleobase catabolic process"/>
    <property type="evidence" value="ECO:0007669"/>
    <property type="project" value="TreeGrafter"/>
</dbReference>
<evidence type="ECO:0000313" key="3">
    <source>
        <dbReference type="EMBL" id="RFT43957.1"/>
    </source>
</evidence>
<dbReference type="EMBL" id="NOWI01000006">
    <property type="protein sequence ID" value="RFT43957.1"/>
    <property type="molecule type" value="Genomic_DNA"/>
</dbReference>
<gene>
    <name evidence="3" type="ORF">CHT91_08055</name>
</gene>
<evidence type="ECO:0000313" key="4">
    <source>
        <dbReference type="Proteomes" id="UP000259211"/>
    </source>
</evidence>
<evidence type="ECO:0000259" key="2">
    <source>
        <dbReference type="SMART" id="SM00903"/>
    </source>
</evidence>
<dbReference type="RefSeq" id="WP_065673536.1">
    <property type="nucleotide sequence ID" value="NZ_JAQDJS010000002.1"/>
</dbReference>
<feature type="domain" description="Flavin reductase like" evidence="2">
    <location>
        <begin position="22"/>
        <end position="166"/>
    </location>
</feature>
<dbReference type="GO" id="GO:0042602">
    <property type="term" value="F:riboflavin reductase (NADPH) activity"/>
    <property type="evidence" value="ECO:0007669"/>
    <property type="project" value="TreeGrafter"/>
</dbReference>
<evidence type="ECO:0000256" key="1">
    <source>
        <dbReference type="ARBA" id="ARBA00023002"/>
    </source>
</evidence>
<comment type="caution">
    <text evidence="3">The sequence shown here is derived from an EMBL/GenBank/DDBJ whole genome shotgun (WGS) entry which is preliminary data.</text>
</comment>
<sequence>MTTPNPTPSPTHELATELATAFRGHPAGVAILTTMGAAGPEGLTVSSLASVSVVPAVVSVSMGNGSTTLAALKEGARVVVHMLDADRTDLADAFAVPGADHFVGTEWIPSTEGAPQLSTPGPVLHGFVQAMADTGSATLIAVTVDRIDIGNRRAPGLVRMARGWHEIPR</sequence>
<dbReference type="InterPro" id="IPR002563">
    <property type="entry name" value="Flavin_Rdtase-like_dom"/>
</dbReference>
<dbReference type="SMART" id="SM00903">
    <property type="entry name" value="Flavin_Reduct"/>
    <property type="match status" value="1"/>
</dbReference>
<dbReference type="Gene3D" id="2.30.110.10">
    <property type="entry name" value="Electron Transport, Fmn-binding Protein, Chain A"/>
    <property type="match status" value="1"/>
</dbReference>
<dbReference type="PANTHER" id="PTHR30466">
    <property type="entry name" value="FLAVIN REDUCTASE"/>
    <property type="match status" value="1"/>
</dbReference>
<proteinExistence type="predicted"/>
<dbReference type="Pfam" id="PF01613">
    <property type="entry name" value="Flavin_Reduct"/>
    <property type="match status" value="1"/>
</dbReference>